<protein>
    <submittedName>
        <fullName evidence="1">Uncharacterized protein</fullName>
    </submittedName>
</protein>
<name>E4YML8_OIKDI</name>
<reference evidence="1" key="1">
    <citation type="journal article" date="2010" name="Science">
        <title>Plasticity of animal genome architecture unmasked by rapid evolution of a pelagic tunicate.</title>
        <authorList>
            <person name="Denoeud F."/>
            <person name="Henriet S."/>
            <person name="Mungpakdee S."/>
            <person name="Aury J.M."/>
            <person name="Da Silva C."/>
            <person name="Brinkmann H."/>
            <person name="Mikhaleva J."/>
            <person name="Olsen L.C."/>
            <person name="Jubin C."/>
            <person name="Canestro C."/>
            <person name="Bouquet J.M."/>
            <person name="Danks G."/>
            <person name="Poulain J."/>
            <person name="Campsteijn C."/>
            <person name="Adamski M."/>
            <person name="Cross I."/>
            <person name="Yadetie F."/>
            <person name="Muffato M."/>
            <person name="Louis A."/>
            <person name="Butcher S."/>
            <person name="Tsagkogeorga G."/>
            <person name="Konrad A."/>
            <person name="Singh S."/>
            <person name="Jensen M.F."/>
            <person name="Cong E.H."/>
            <person name="Eikeseth-Otteraa H."/>
            <person name="Noel B."/>
            <person name="Anthouard V."/>
            <person name="Porcel B.M."/>
            <person name="Kachouri-Lafond R."/>
            <person name="Nishino A."/>
            <person name="Ugolini M."/>
            <person name="Chourrout P."/>
            <person name="Nishida H."/>
            <person name="Aasland R."/>
            <person name="Huzurbazar S."/>
            <person name="Westhof E."/>
            <person name="Delsuc F."/>
            <person name="Lehrach H."/>
            <person name="Reinhardt R."/>
            <person name="Weissenbach J."/>
            <person name="Roy S.W."/>
            <person name="Artiguenave F."/>
            <person name="Postlethwait J.H."/>
            <person name="Manak J.R."/>
            <person name="Thompson E.M."/>
            <person name="Jaillon O."/>
            <person name="Du Pasquier L."/>
            <person name="Boudinot P."/>
            <person name="Liberles D.A."/>
            <person name="Volff J.N."/>
            <person name="Philippe H."/>
            <person name="Lenhard B."/>
            <person name="Roest Crollius H."/>
            <person name="Wincker P."/>
            <person name="Chourrout D."/>
        </authorList>
    </citation>
    <scope>NUCLEOTIDE SEQUENCE [LARGE SCALE GENOMIC DNA]</scope>
</reference>
<dbReference type="EMBL" id="FN654831">
    <property type="protein sequence ID" value="CBY36727.1"/>
    <property type="molecule type" value="Genomic_DNA"/>
</dbReference>
<dbReference type="AlphaFoldDB" id="E4YML8"/>
<accession>E4YML8</accession>
<evidence type="ECO:0000313" key="1">
    <source>
        <dbReference type="EMBL" id="CBY36727.1"/>
    </source>
</evidence>
<organism evidence="1">
    <name type="scientific">Oikopleura dioica</name>
    <name type="common">Tunicate</name>
    <dbReference type="NCBI Taxonomy" id="34765"/>
    <lineage>
        <taxon>Eukaryota</taxon>
        <taxon>Metazoa</taxon>
        <taxon>Chordata</taxon>
        <taxon>Tunicata</taxon>
        <taxon>Appendicularia</taxon>
        <taxon>Copelata</taxon>
        <taxon>Oikopleuridae</taxon>
        <taxon>Oikopleura</taxon>
    </lineage>
</organism>
<sequence length="38" mass="4607">MQKMARNSDPSWRRWTQMRRGWKLAWNNKGVVQELSSS</sequence>
<proteinExistence type="predicted"/>
<dbReference type="Proteomes" id="UP000011014">
    <property type="component" value="Unassembled WGS sequence"/>
</dbReference>
<gene>
    <name evidence="1" type="ORF">GSOID_T00029761001</name>
</gene>